<dbReference type="GO" id="GO:0015562">
    <property type="term" value="F:efflux transmembrane transporter activity"/>
    <property type="evidence" value="ECO:0007669"/>
    <property type="project" value="InterPro"/>
</dbReference>
<evidence type="ECO:0000256" key="4">
    <source>
        <dbReference type="ARBA" id="ARBA00022452"/>
    </source>
</evidence>
<dbReference type="GO" id="GO:0009279">
    <property type="term" value="C:cell outer membrane"/>
    <property type="evidence" value="ECO:0007669"/>
    <property type="project" value="UniProtKB-SubCell"/>
</dbReference>
<dbReference type="InterPro" id="IPR003423">
    <property type="entry name" value="OMP_efflux"/>
</dbReference>
<keyword evidence="4" id="KW-1134">Transmembrane beta strand</keyword>
<dbReference type="STRING" id="485915.Dret_0562"/>
<keyword evidence="5" id="KW-0812">Transmembrane</keyword>
<dbReference type="GO" id="GO:1990281">
    <property type="term" value="C:efflux pump complex"/>
    <property type="evidence" value="ECO:0007669"/>
    <property type="project" value="TreeGrafter"/>
</dbReference>
<dbReference type="PANTHER" id="PTHR30026:SF22">
    <property type="entry name" value="OUTER MEMBRANE EFFLUX PROTEIN"/>
    <property type="match status" value="1"/>
</dbReference>
<keyword evidence="10" id="KW-1185">Reference proteome</keyword>
<dbReference type="eggNOG" id="COG1538">
    <property type="taxonomic scope" value="Bacteria"/>
</dbReference>
<feature type="signal peptide" evidence="8">
    <location>
        <begin position="1"/>
        <end position="26"/>
    </location>
</feature>
<protein>
    <submittedName>
        <fullName evidence="9">Type I secretion outer membrane protein, TolC family</fullName>
    </submittedName>
</protein>
<evidence type="ECO:0000313" key="10">
    <source>
        <dbReference type="Proteomes" id="UP000001052"/>
    </source>
</evidence>
<gene>
    <name evidence="9" type="ordered locus">Dret_0562</name>
</gene>
<proteinExistence type="inferred from homology"/>
<evidence type="ECO:0000256" key="2">
    <source>
        <dbReference type="ARBA" id="ARBA00007613"/>
    </source>
</evidence>
<dbReference type="InterPro" id="IPR010130">
    <property type="entry name" value="T1SS_OMP_TolC"/>
</dbReference>
<comment type="subcellular location">
    <subcellularLocation>
        <location evidence="1">Cell outer membrane</location>
    </subcellularLocation>
</comment>
<dbReference type="Proteomes" id="UP000001052">
    <property type="component" value="Chromosome"/>
</dbReference>
<evidence type="ECO:0000256" key="1">
    <source>
        <dbReference type="ARBA" id="ARBA00004442"/>
    </source>
</evidence>
<keyword evidence="8" id="KW-0732">Signal</keyword>
<dbReference type="Pfam" id="PF02321">
    <property type="entry name" value="OEP"/>
    <property type="match status" value="2"/>
</dbReference>
<evidence type="ECO:0000256" key="5">
    <source>
        <dbReference type="ARBA" id="ARBA00022692"/>
    </source>
</evidence>
<dbReference type="PANTHER" id="PTHR30026">
    <property type="entry name" value="OUTER MEMBRANE PROTEIN TOLC"/>
    <property type="match status" value="1"/>
</dbReference>
<dbReference type="Gene3D" id="1.20.1600.10">
    <property type="entry name" value="Outer membrane efflux proteins (OEP)"/>
    <property type="match status" value="1"/>
</dbReference>
<dbReference type="OrthoDB" id="9814637at2"/>
<organism evidence="9 10">
    <name type="scientific">Desulfohalobium retbaense (strain ATCC 49708 / DSM 5692 / JCM 16813 / HR100)</name>
    <dbReference type="NCBI Taxonomy" id="485915"/>
    <lineage>
        <taxon>Bacteria</taxon>
        <taxon>Pseudomonadati</taxon>
        <taxon>Thermodesulfobacteriota</taxon>
        <taxon>Desulfovibrionia</taxon>
        <taxon>Desulfovibrionales</taxon>
        <taxon>Desulfohalobiaceae</taxon>
        <taxon>Desulfohalobium</taxon>
    </lineage>
</organism>
<sequence length="450" mass="50957">MNTKEIWKWIGLALIGCFLLPAAALAQDGQMQTPLNKSVVSTLKNNPRLDVLKNNREAVKHDVRKAKGGYLPDLDARVGFGVDRHSDTVSRATDYYNDWDKREEYSLVLRQLLWDGWETSSFVGVSESKLDSVQHRVFDNAESLALDAVIAYLDVYRQRELVRFAEDNMDAHKRILRSLRERQEMGAGSLADVRQTQSRLSRARSSLADAQGGLRVALANYRRVVGEAPPEDMILPVKPIGAVPETQQTALKRSRTGNPKLSAATSDIETARQNMRLSQSKLYPNVYAEASTSYDHWVESSRDWEHNTALMLRMNWNLYNGGSDVAEQDAAMYRMRQAAADRYDLMLEIEDETRATWSRYQTAQDKIQNFRQAKKYNQQTLEMYLEQFNVGQRSLLDVLDAENEYFQTSGLLVTSQANEIIAAHRLLALEGSLLSALSVDPALYTGPPNK</sequence>
<evidence type="ECO:0000313" key="9">
    <source>
        <dbReference type="EMBL" id="ACV67859.1"/>
    </source>
</evidence>
<evidence type="ECO:0000256" key="6">
    <source>
        <dbReference type="ARBA" id="ARBA00023136"/>
    </source>
</evidence>
<reference evidence="10" key="1">
    <citation type="submission" date="2009-09" db="EMBL/GenBank/DDBJ databases">
        <title>The complete chromosome of Desulfohalobium retbaense DSM 5692.</title>
        <authorList>
            <consortium name="US DOE Joint Genome Institute (JGI-PGF)"/>
            <person name="Lucas S."/>
            <person name="Copeland A."/>
            <person name="Lapidus A."/>
            <person name="Glavina del Rio T."/>
            <person name="Dalin E."/>
            <person name="Tice H."/>
            <person name="Bruce D."/>
            <person name="Goodwin L."/>
            <person name="Pitluck S."/>
            <person name="Kyrpides N."/>
            <person name="Mavromatis K."/>
            <person name="Ivanova N."/>
            <person name="Mikhailova N."/>
            <person name="Munk A.C."/>
            <person name="Brettin T."/>
            <person name="Detter J.C."/>
            <person name="Han C."/>
            <person name="Tapia R."/>
            <person name="Larimer F."/>
            <person name="Land M."/>
            <person name="Hauser L."/>
            <person name="Markowitz V."/>
            <person name="Cheng J.-F."/>
            <person name="Hugenholtz P."/>
            <person name="Woyke T."/>
            <person name="Wu D."/>
            <person name="Spring S."/>
            <person name="Klenk H.-P."/>
            <person name="Eisen J.A."/>
        </authorList>
    </citation>
    <scope>NUCLEOTIDE SEQUENCE [LARGE SCALE GENOMIC DNA]</scope>
    <source>
        <strain evidence="10">DSM 5692</strain>
    </source>
</reference>
<name>C8WYU3_DESRD</name>
<comment type="similarity">
    <text evidence="2">Belongs to the outer membrane factor (OMF) (TC 1.B.17) family.</text>
</comment>
<evidence type="ECO:0000256" key="3">
    <source>
        <dbReference type="ARBA" id="ARBA00022448"/>
    </source>
</evidence>
<dbReference type="EMBL" id="CP001734">
    <property type="protein sequence ID" value="ACV67859.1"/>
    <property type="molecule type" value="Genomic_DNA"/>
</dbReference>
<dbReference type="InterPro" id="IPR051906">
    <property type="entry name" value="TolC-like"/>
</dbReference>
<dbReference type="KEGG" id="drt:Dret_0562"/>
<accession>C8WYU3</accession>
<reference evidence="9 10" key="2">
    <citation type="journal article" date="2010" name="Stand. Genomic Sci.">
        <title>Complete genome sequence of Desulfohalobium retbaense type strain (HR(100)).</title>
        <authorList>
            <person name="Spring S."/>
            <person name="Nolan M."/>
            <person name="Lapidus A."/>
            <person name="Glavina Del Rio T."/>
            <person name="Copeland A."/>
            <person name="Tice H."/>
            <person name="Cheng J.F."/>
            <person name="Lucas S."/>
            <person name="Land M."/>
            <person name="Chen F."/>
            <person name="Bruce D."/>
            <person name="Goodwin L."/>
            <person name="Pitluck S."/>
            <person name="Ivanova N."/>
            <person name="Mavromatis K."/>
            <person name="Mikhailova N."/>
            <person name="Pati A."/>
            <person name="Chen A."/>
            <person name="Palaniappan K."/>
            <person name="Hauser L."/>
            <person name="Chang Y.J."/>
            <person name="Jeffries C.D."/>
            <person name="Munk C."/>
            <person name="Kiss H."/>
            <person name="Chain P."/>
            <person name="Han C."/>
            <person name="Brettin T."/>
            <person name="Detter J.C."/>
            <person name="Schuler E."/>
            <person name="Goker M."/>
            <person name="Rohde M."/>
            <person name="Bristow J."/>
            <person name="Eisen J.A."/>
            <person name="Markowitz V."/>
            <person name="Hugenholtz P."/>
            <person name="Kyrpides N.C."/>
            <person name="Klenk H.P."/>
        </authorList>
    </citation>
    <scope>NUCLEOTIDE SEQUENCE [LARGE SCALE GENOMIC DNA]</scope>
    <source>
        <strain evidence="9 10">DSM 5692</strain>
    </source>
</reference>
<keyword evidence="7" id="KW-0998">Cell outer membrane</keyword>
<dbReference type="AlphaFoldDB" id="C8WYU3"/>
<dbReference type="SUPFAM" id="SSF56954">
    <property type="entry name" value="Outer membrane efflux proteins (OEP)"/>
    <property type="match status" value="1"/>
</dbReference>
<feature type="chain" id="PRO_5002993089" evidence="8">
    <location>
        <begin position="27"/>
        <end position="450"/>
    </location>
</feature>
<keyword evidence="6" id="KW-0472">Membrane</keyword>
<dbReference type="GO" id="GO:0015288">
    <property type="term" value="F:porin activity"/>
    <property type="evidence" value="ECO:0007669"/>
    <property type="project" value="TreeGrafter"/>
</dbReference>
<keyword evidence="3" id="KW-0813">Transport</keyword>
<dbReference type="HOGENOM" id="CLU_012817_0_0_7"/>
<evidence type="ECO:0000256" key="7">
    <source>
        <dbReference type="ARBA" id="ARBA00023237"/>
    </source>
</evidence>
<dbReference type="NCBIfam" id="TIGR01844">
    <property type="entry name" value="type_I_sec_TolC"/>
    <property type="match status" value="1"/>
</dbReference>
<dbReference type="RefSeq" id="WP_015751017.1">
    <property type="nucleotide sequence ID" value="NC_013223.1"/>
</dbReference>
<evidence type="ECO:0000256" key="8">
    <source>
        <dbReference type="SAM" id="SignalP"/>
    </source>
</evidence>